<reference evidence="5" key="2">
    <citation type="submission" date="2025-08" db="UniProtKB">
        <authorList>
            <consortium name="Ensembl"/>
        </authorList>
    </citation>
    <scope>IDENTIFICATION</scope>
</reference>
<reference evidence="5" key="3">
    <citation type="submission" date="2025-09" db="UniProtKB">
        <authorList>
            <consortium name="Ensembl"/>
        </authorList>
    </citation>
    <scope>IDENTIFICATION</scope>
</reference>
<keyword evidence="1" id="KW-0597">Phosphoprotein</keyword>
<feature type="compositionally biased region" description="Polar residues" evidence="2">
    <location>
        <begin position="771"/>
        <end position="782"/>
    </location>
</feature>
<evidence type="ECO:0000313" key="6">
    <source>
        <dbReference type="Proteomes" id="UP000694397"/>
    </source>
</evidence>
<feature type="compositionally biased region" description="Basic and acidic residues" evidence="2">
    <location>
        <begin position="67"/>
        <end position="102"/>
    </location>
</feature>
<evidence type="ECO:0000256" key="2">
    <source>
        <dbReference type="SAM" id="MobiDB-lite"/>
    </source>
</evidence>
<organism evidence="5 6">
    <name type="scientific">Scleropages formosus</name>
    <name type="common">Asian bonytongue</name>
    <name type="synonym">Osteoglossum formosum</name>
    <dbReference type="NCBI Taxonomy" id="113540"/>
    <lineage>
        <taxon>Eukaryota</taxon>
        <taxon>Metazoa</taxon>
        <taxon>Chordata</taxon>
        <taxon>Craniata</taxon>
        <taxon>Vertebrata</taxon>
        <taxon>Euteleostomi</taxon>
        <taxon>Actinopterygii</taxon>
        <taxon>Neopterygii</taxon>
        <taxon>Teleostei</taxon>
        <taxon>Osteoglossocephala</taxon>
        <taxon>Osteoglossomorpha</taxon>
        <taxon>Osteoglossiformes</taxon>
        <taxon>Osteoglossidae</taxon>
        <taxon>Scleropages</taxon>
    </lineage>
</organism>
<keyword evidence="6" id="KW-1185">Reference proteome</keyword>
<feature type="region of interest" description="Disordered" evidence="2">
    <location>
        <begin position="468"/>
        <end position="492"/>
    </location>
</feature>
<name>A0A8C9VQ21_SCLFO</name>
<feature type="region of interest" description="Disordered" evidence="2">
    <location>
        <begin position="757"/>
        <end position="782"/>
    </location>
</feature>
<dbReference type="Ensembl" id="ENSSFOT00015079818.1">
    <property type="protein sequence ID" value="ENSSFOP00015063196.1"/>
    <property type="gene ID" value="ENSSFOG00015019851.2"/>
</dbReference>
<dbReference type="PANTHER" id="PTHR15672:SF12">
    <property type="entry name" value="R3H DOMAIN-CONTAINING PROTEIN 1"/>
    <property type="match status" value="1"/>
</dbReference>
<dbReference type="InterPro" id="IPR024771">
    <property type="entry name" value="SUZ"/>
</dbReference>
<dbReference type="PROSITE" id="PS51061">
    <property type="entry name" value="R3H"/>
    <property type="match status" value="1"/>
</dbReference>
<dbReference type="Pfam" id="PF12752">
    <property type="entry name" value="SUZ"/>
    <property type="match status" value="1"/>
</dbReference>
<dbReference type="PROSITE" id="PS51673">
    <property type="entry name" value="SUZ"/>
    <property type="match status" value="1"/>
</dbReference>
<gene>
    <name evidence="5" type="primary">LOC108929509</name>
</gene>
<dbReference type="InterPro" id="IPR051937">
    <property type="entry name" value="R3H_domain_containing"/>
</dbReference>
<dbReference type="Pfam" id="PF01424">
    <property type="entry name" value="R3H"/>
    <property type="match status" value="1"/>
</dbReference>
<evidence type="ECO:0000259" key="3">
    <source>
        <dbReference type="PROSITE" id="PS51061"/>
    </source>
</evidence>
<feature type="region of interest" description="Disordered" evidence="2">
    <location>
        <begin position="42"/>
        <end position="106"/>
    </location>
</feature>
<evidence type="ECO:0000256" key="1">
    <source>
        <dbReference type="ARBA" id="ARBA00022553"/>
    </source>
</evidence>
<feature type="compositionally biased region" description="Pro residues" evidence="2">
    <location>
        <begin position="478"/>
        <end position="489"/>
    </location>
</feature>
<dbReference type="Gene3D" id="3.30.1370.50">
    <property type="entry name" value="R3H-like domain"/>
    <property type="match status" value="1"/>
</dbReference>
<sequence length="1049" mass="114303">RIFELILRTVNLPNSVQWLPLFSFHGCSSNAKLKLVRSLAVCEEPSPPPSTELPQEHQDKTQFSQSFDKEQGSKDEGEKEKSTDKPGKSEKMPRKMLSRDSSQEYTDSTGIDLHEFLVNTLKNNPRDRMMLLKLEQDILDFISNNESQKRKFPPMTSYHRMLLHRVAAYFGLDHNVDPTGKSVVVNKTSNTRIPDQKFSEHINPDKTDDFQKRYILKRENASLDKDDNVMRMRLKEDRRSKSIEEREEEYLRARERIFAQDVRLIAGQFGSKPRSYMAVTTQQRRQIFRYPISRSANSRQSSSENEARYSEPRPWSSTDSESSNRNLQLAMTKASSFSGISVLVRGDSSASSKSAGRLSKTGSDSSSSVGSSTGSLSCSQPLLAAPAHTRASQTTTAPVAYPTISASTSVSYEAGRTTPIAPTANTSYFLLPLEAAGIPPGSVLVNSNTGQPLLSADGGAVLYAPTEAPQQGRTQQPLPSPMVPPPAPPSQHLHQPLNHMLPQVSSRTAVNCCDAPTLILLVLSNPQPDNLGSQFSHMSLARQPSDGPDAHAAVYPPSMVLQPPQQGGYVVPPPGQPIATPAYSVSGPPATQPVLQQRAYMQQIPGCHCAPGMYPHSPTYRPVAAVHYSGPQSQPPPPPPVAQQSGFLAVMPSQLQGFQSMVGVQQSLSQNLVSSQPGGVGSQMQGMMVQYPPMPPYQVSVPQGSQGVSQQTYPQTIIIPSQSGQGHQPVPGVQVYYSVVPHTQQSAMSSSMGFLPPPGSEQMPFPRTSPPCGSQQMPGQQCTGVPQTHGNGVLMMQLMLPPNHQPRAHSPPQWKHNKYYSLDHQRSHKSIELATLDSLQSSPQLGSPSSSPAQSPTPAHLTNMKNIRPSLASIPIMPQFARPIISGQGTAQFSFRALVFVAGRLLVFWVLLSCGIPCAVCRHDCVVTLSPCAVSSRVLEVTDLPEGMRRAEVDLLFAELRRTGASIKWVPDHQAARSHRGPGESGGGATEGSKTACDLAKDYTILALFPSRHSAQSALLNHSGALTAFKLRTSKRHWEIHSLERSSSQ</sequence>
<feature type="compositionally biased region" description="Low complexity" evidence="2">
    <location>
        <begin position="840"/>
        <end position="858"/>
    </location>
</feature>
<feature type="region of interest" description="Disordered" evidence="2">
    <location>
        <begin position="971"/>
        <end position="993"/>
    </location>
</feature>
<reference evidence="5 6" key="1">
    <citation type="submission" date="2019-04" db="EMBL/GenBank/DDBJ databases">
        <authorList>
            <consortium name="Wellcome Sanger Institute Data Sharing"/>
        </authorList>
    </citation>
    <scope>NUCLEOTIDE SEQUENCE [LARGE SCALE GENOMIC DNA]</scope>
</reference>
<protein>
    <submittedName>
        <fullName evidence="5">R3H domain-containing protein 1-like</fullName>
    </submittedName>
</protein>
<dbReference type="FunFam" id="3.30.1370.50:FF:000001">
    <property type="entry name" value="R3H domain-containing protein 2 isoform 1"/>
    <property type="match status" value="1"/>
</dbReference>
<dbReference type="GO" id="GO:0003676">
    <property type="term" value="F:nucleic acid binding"/>
    <property type="evidence" value="ECO:0007669"/>
    <property type="project" value="UniProtKB-UniRule"/>
</dbReference>
<evidence type="ECO:0000313" key="5">
    <source>
        <dbReference type="Ensembl" id="ENSSFOP00015063196.1"/>
    </source>
</evidence>
<dbReference type="CDD" id="cd02642">
    <property type="entry name" value="R3H_encore_like"/>
    <property type="match status" value="1"/>
</dbReference>
<dbReference type="PANTHER" id="PTHR15672">
    <property type="entry name" value="CAMP-REGULATED PHOSPHOPROTEIN 21 RELATED R3H DOMAIN CONTAINING PROTEIN"/>
    <property type="match status" value="1"/>
</dbReference>
<dbReference type="Proteomes" id="UP000694397">
    <property type="component" value="Chromosome 12"/>
</dbReference>
<feature type="region of interest" description="Disordered" evidence="2">
    <location>
        <begin position="290"/>
        <end position="326"/>
    </location>
</feature>
<dbReference type="GeneTree" id="ENSGT00940000156095"/>
<evidence type="ECO:0000259" key="4">
    <source>
        <dbReference type="PROSITE" id="PS51673"/>
    </source>
</evidence>
<dbReference type="SUPFAM" id="SSF82708">
    <property type="entry name" value="R3H domain"/>
    <property type="match status" value="1"/>
</dbReference>
<feature type="compositionally biased region" description="Low complexity" evidence="2">
    <location>
        <begin position="293"/>
        <end position="304"/>
    </location>
</feature>
<feature type="compositionally biased region" description="Polar residues" evidence="2">
    <location>
        <begin position="315"/>
        <end position="326"/>
    </location>
</feature>
<proteinExistence type="predicted"/>
<feature type="domain" description="R3H" evidence="3">
    <location>
        <begin position="128"/>
        <end position="191"/>
    </location>
</feature>
<feature type="region of interest" description="Disordered" evidence="2">
    <location>
        <begin position="350"/>
        <end position="378"/>
    </location>
</feature>
<feature type="region of interest" description="Disordered" evidence="2">
    <location>
        <begin position="840"/>
        <end position="863"/>
    </location>
</feature>
<dbReference type="InterPro" id="IPR001374">
    <property type="entry name" value="R3H_dom"/>
</dbReference>
<dbReference type="SMART" id="SM00393">
    <property type="entry name" value="R3H"/>
    <property type="match status" value="1"/>
</dbReference>
<feature type="domain" description="SUZ" evidence="4">
    <location>
        <begin position="192"/>
        <end position="262"/>
    </location>
</feature>
<accession>A0A8C9VQ21</accession>
<dbReference type="InterPro" id="IPR036867">
    <property type="entry name" value="R3H_dom_sf"/>
</dbReference>
<dbReference type="AlphaFoldDB" id="A0A8C9VQ21"/>